<protein>
    <submittedName>
        <fullName evidence="3">Uncharacterized protein</fullName>
    </submittedName>
</protein>
<keyword evidence="4" id="KW-1185">Reference proteome</keyword>
<keyword evidence="2" id="KW-1133">Transmembrane helix</keyword>
<accession>A0A2V1KA04</accession>
<dbReference type="EMBL" id="QETB01000003">
    <property type="protein sequence ID" value="PWF26497.1"/>
    <property type="molecule type" value="Genomic_DNA"/>
</dbReference>
<name>A0A2V1KA04_9ACTO</name>
<feature type="region of interest" description="Disordered" evidence="1">
    <location>
        <begin position="62"/>
        <end position="131"/>
    </location>
</feature>
<comment type="caution">
    <text evidence="3">The sequence shown here is derived from an EMBL/GenBank/DDBJ whole genome shotgun (WGS) entry which is preliminary data.</text>
</comment>
<evidence type="ECO:0000313" key="3">
    <source>
        <dbReference type="EMBL" id="PWF26497.1"/>
    </source>
</evidence>
<evidence type="ECO:0000256" key="2">
    <source>
        <dbReference type="SAM" id="Phobius"/>
    </source>
</evidence>
<keyword evidence="2" id="KW-0472">Membrane</keyword>
<gene>
    <name evidence="3" type="ORF">DD236_06500</name>
</gene>
<reference evidence="4" key="1">
    <citation type="submission" date="2018-05" db="EMBL/GenBank/DDBJ databases">
        <authorList>
            <person name="Li Y."/>
        </authorList>
    </citation>
    <scope>NUCLEOTIDE SEQUENCE [LARGE SCALE GENOMIC DNA]</scope>
    <source>
        <strain evidence="4">sk1b4</strain>
    </source>
</reference>
<evidence type="ECO:0000313" key="4">
    <source>
        <dbReference type="Proteomes" id="UP000245283"/>
    </source>
</evidence>
<feature type="compositionally biased region" description="Low complexity" evidence="1">
    <location>
        <begin position="83"/>
        <end position="102"/>
    </location>
</feature>
<organism evidence="3 4">
    <name type="scientific">Ancrocorticia populi</name>
    <dbReference type="NCBI Taxonomy" id="2175228"/>
    <lineage>
        <taxon>Bacteria</taxon>
        <taxon>Bacillati</taxon>
        <taxon>Actinomycetota</taxon>
        <taxon>Actinomycetes</taxon>
        <taxon>Actinomycetales</taxon>
        <taxon>Actinomycetaceae</taxon>
        <taxon>Ancrocorticia</taxon>
    </lineage>
</organism>
<dbReference type="Proteomes" id="UP000245283">
    <property type="component" value="Unassembled WGS sequence"/>
</dbReference>
<evidence type="ECO:0000256" key="1">
    <source>
        <dbReference type="SAM" id="MobiDB-lite"/>
    </source>
</evidence>
<feature type="transmembrane region" description="Helical" evidence="2">
    <location>
        <begin position="31"/>
        <end position="51"/>
    </location>
</feature>
<keyword evidence="2" id="KW-0812">Transmembrane</keyword>
<feature type="transmembrane region" description="Helical" evidence="2">
    <location>
        <begin position="7"/>
        <end position="25"/>
    </location>
</feature>
<proteinExistence type="predicted"/>
<sequence>MNTKKLYPYMAVEAVAMIAFAYGIMAQNTALQVGGFVLIMLTAFALSFALFRDARRRARGINTGSNFFVTDNDSSAQTHRDYPYAPNAPNSPNAPNAQPIQPTQVTPPHAQDSAWGKGSSQPDNGPFHQGR</sequence>
<dbReference type="AlphaFoldDB" id="A0A2V1KA04"/>
<dbReference type="RefSeq" id="WP_109093570.1">
    <property type="nucleotide sequence ID" value="NZ_JBQDCU010000112.1"/>
</dbReference>
<feature type="compositionally biased region" description="Polar residues" evidence="1">
    <location>
        <begin position="62"/>
        <end position="77"/>
    </location>
</feature>